<evidence type="ECO:0000256" key="4">
    <source>
        <dbReference type="ARBA" id="ARBA00023136"/>
    </source>
</evidence>
<keyword evidence="3 5" id="KW-1133">Transmembrane helix</keyword>
<feature type="transmembrane region" description="Helical" evidence="5">
    <location>
        <begin position="7"/>
        <end position="29"/>
    </location>
</feature>
<evidence type="ECO:0000256" key="3">
    <source>
        <dbReference type="ARBA" id="ARBA00022989"/>
    </source>
</evidence>
<reference evidence="6 7" key="1">
    <citation type="submission" date="2019-11" db="EMBL/GenBank/DDBJ databases">
        <title>Pedobacter sp. HMF7647 Genome sequencing and assembly.</title>
        <authorList>
            <person name="Kang H."/>
            <person name="Kim H."/>
            <person name="Joh K."/>
        </authorList>
    </citation>
    <scope>NUCLEOTIDE SEQUENCE [LARGE SCALE GENOMIC DNA]</scope>
    <source>
        <strain evidence="6 7">HMF7647</strain>
    </source>
</reference>
<feature type="transmembrane region" description="Helical" evidence="5">
    <location>
        <begin position="41"/>
        <end position="64"/>
    </location>
</feature>
<dbReference type="EMBL" id="WVHT01000002">
    <property type="protein sequence ID" value="MXV50126.1"/>
    <property type="molecule type" value="Genomic_DNA"/>
</dbReference>
<dbReference type="Pfam" id="PF13564">
    <property type="entry name" value="DoxX_2"/>
    <property type="match status" value="1"/>
</dbReference>
<comment type="subcellular location">
    <subcellularLocation>
        <location evidence="1">Membrane</location>
        <topology evidence="1">Multi-pass membrane protein</topology>
    </subcellularLocation>
</comment>
<evidence type="ECO:0000313" key="6">
    <source>
        <dbReference type="EMBL" id="MXV50126.1"/>
    </source>
</evidence>
<protein>
    <submittedName>
        <fullName evidence="6">DoxX family protein</fullName>
    </submittedName>
</protein>
<dbReference type="GO" id="GO:0016020">
    <property type="term" value="C:membrane"/>
    <property type="evidence" value="ECO:0007669"/>
    <property type="project" value="UniProtKB-SubCell"/>
</dbReference>
<keyword evidence="2 5" id="KW-0812">Transmembrane</keyword>
<feature type="transmembrane region" description="Helical" evidence="5">
    <location>
        <begin position="98"/>
        <end position="115"/>
    </location>
</feature>
<dbReference type="InterPro" id="IPR032808">
    <property type="entry name" value="DoxX"/>
</dbReference>
<gene>
    <name evidence="6" type="ORF">GS399_04025</name>
</gene>
<dbReference type="Proteomes" id="UP000466586">
    <property type="component" value="Unassembled WGS sequence"/>
</dbReference>
<dbReference type="InterPro" id="IPR016944">
    <property type="entry name" value="UCP030066"/>
</dbReference>
<keyword evidence="4 5" id="KW-0472">Membrane</keyword>
<evidence type="ECO:0000256" key="5">
    <source>
        <dbReference type="SAM" id="Phobius"/>
    </source>
</evidence>
<name>A0A7K1Y6C2_9SPHI</name>
<evidence type="ECO:0000256" key="1">
    <source>
        <dbReference type="ARBA" id="ARBA00004141"/>
    </source>
</evidence>
<evidence type="ECO:0000256" key="2">
    <source>
        <dbReference type="ARBA" id="ARBA00022692"/>
    </source>
</evidence>
<dbReference type="RefSeq" id="WP_160843310.1">
    <property type="nucleotide sequence ID" value="NZ_WVHT01000002.1"/>
</dbReference>
<dbReference type="PIRSF" id="PIRSF030066">
    <property type="entry name" value="UCP030066"/>
    <property type="match status" value="1"/>
</dbReference>
<keyword evidence="7" id="KW-1185">Reference proteome</keyword>
<accession>A0A7K1Y6C2</accession>
<proteinExistence type="predicted"/>
<sequence length="138" mass="15612">MTKRNKIIYWIATLWLALGMLSTGIVQLLKLKADVAMISRLGYPVYFLTILGIWKILGVITVLMPKFPLLKEWAYAGFFFAMSGAIFSHLAVDDAAKELFGPSLLLILTVLSWYFRPSDRRTGSVNSVTITHKHEQYA</sequence>
<evidence type="ECO:0000313" key="7">
    <source>
        <dbReference type="Proteomes" id="UP000466586"/>
    </source>
</evidence>
<organism evidence="6 7">
    <name type="scientific">Hufsiella arboris</name>
    <dbReference type="NCBI Taxonomy" id="2695275"/>
    <lineage>
        <taxon>Bacteria</taxon>
        <taxon>Pseudomonadati</taxon>
        <taxon>Bacteroidota</taxon>
        <taxon>Sphingobacteriia</taxon>
        <taxon>Sphingobacteriales</taxon>
        <taxon>Sphingobacteriaceae</taxon>
        <taxon>Hufsiella</taxon>
    </lineage>
</organism>
<comment type="caution">
    <text evidence="6">The sequence shown here is derived from an EMBL/GenBank/DDBJ whole genome shotgun (WGS) entry which is preliminary data.</text>
</comment>
<dbReference type="AlphaFoldDB" id="A0A7K1Y6C2"/>
<feature type="transmembrane region" description="Helical" evidence="5">
    <location>
        <begin position="73"/>
        <end position="92"/>
    </location>
</feature>